<keyword evidence="7" id="KW-1185">Reference proteome</keyword>
<sequence>MKKQYFLLFLFIVVGQLVSAQIVNIPDANFKNKLLGNSAIDTDGDGFLDSTLDYNNDGEIQVSEAESITVLKIGANFISSLVGIEAFTNLEELDCSGNFLTGTLEFSTIPNLKKLDCESNQLTGLNLSSNTNLEELFCKNNQILNLDVSANSNLLILNCSENAMESLAFSSSVEEISCRINSLTNIDVSSNFNLRKLDCFYNNISIIDVNQSPNLESLQIGSNNISNLNVTQNPNLELLSFPSNSISNIDVTFCPNLSSFVVYENQLTSLDVTQNPDLEFFSCYSNQITSLDVTSNPNLYRLNCNYNQITSLDVSQNGNLFLFYCAFNQLESLSLKNGDHLIQYLNFSNNPTLQFVCADENEIPAVQNFANNYGYTDCVVNSYCSFTPGGTLYTVSGEVKFDSNTNGCDINDDAFPNFSFSITNGSNTGIFTANSSGDYEIPLSDGIHTITPQLENPTYFTISPTSITVDFPTDTSPNIQDFCITPNGIYNDLEVIIIPVEAARPGFDTDYEIIYKNKGTTTLSGAVSLTFDDDFMNVFSTNPTADLQTTGSLSWNYTNLAPFETRSILYTMNLNTPTDANFPLNGDDELTYVATITPTTLDETPGDNMLTFVQTVVNSFDPNDKTCLEGETITEDKVGDFVHYLIRFENTGTASAVNVVVKDEIDAASYDINTLKVLDGSHDYITRINGQKVEFIFENINLPFDDATNDGYVLFKIKTKSTLVENDTFTNKAEIYFDYNAAIITNDEMTLVSAPLSRSEATLDVSIEAYPKPTNDILYIKGEYAIKTIELYTLQGRLLFSKALIGNQTNTNISLKTLSKGLYILKATSKKGVFTDKIIKQ</sequence>
<dbReference type="InterPro" id="IPR026444">
    <property type="entry name" value="Secre_tail"/>
</dbReference>
<proteinExistence type="predicted"/>
<dbReference type="SUPFAM" id="SSF52058">
    <property type="entry name" value="L domain-like"/>
    <property type="match status" value="1"/>
</dbReference>
<dbReference type="InterPro" id="IPR047589">
    <property type="entry name" value="DUF11_rpt"/>
</dbReference>
<feature type="domain" description="Secretion system C-terminal sorting" evidence="4">
    <location>
        <begin position="770"/>
        <end position="839"/>
    </location>
</feature>
<keyword evidence="2" id="KW-0732">Signal</keyword>
<name>A0A7L4ZJ90_9FLAO</name>
<feature type="domain" description="DUF7619" evidence="5">
    <location>
        <begin position="621"/>
        <end position="750"/>
    </location>
</feature>
<gene>
    <name evidence="6" type="primary">inlJ_1</name>
    <name evidence="6" type="ORF">IMCC3317_13450</name>
</gene>
<dbReference type="NCBIfam" id="TIGR01451">
    <property type="entry name" value="B_ant_repeat"/>
    <property type="match status" value="1"/>
</dbReference>
<dbReference type="KEGG" id="kan:IMCC3317_13450"/>
<evidence type="ECO:0000313" key="7">
    <source>
        <dbReference type="Proteomes" id="UP000464657"/>
    </source>
</evidence>
<evidence type="ECO:0000256" key="1">
    <source>
        <dbReference type="ARBA" id="ARBA00022614"/>
    </source>
</evidence>
<keyword evidence="1" id="KW-0433">Leucine-rich repeat</keyword>
<dbReference type="Pfam" id="PF24595">
    <property type="entry name" value="DUF7619"/>
    <property type="match status" value="1"/>
</dbReference>
<accession>A0A7L4ZJ90</accession>
<dbReference type="OrthoDB" id="1110367at2"/>
<evidence type="ECO:0000256" key="2">
    <source>
        <dbReference type="ARBA" id="ARBA00022729"/>
    </source>
</evidence>
<evidence type="ECO:0000259" key="4">
    <source>
        <dbReference type="Pfam" id="PF18962"/>
    </source>
</evidence>
<reference evidence="6 7" key="1">
    <citation type="journal article" date="2013" name="Int. J. Syst. Evol. Microbiol.">
        <title>Kordia antarctica sp. nov., isolated from Antarctic seawater.</title>
        <authorList>
            <person name="Baek K."/>
            <person name="Choi A."/>
            <person name="Kang I."/>
            <person name="Lee K."/>
            <person name="Cho J.C."/>
        </authorList>
    </citation>
    <scope>NUCLEOTIDE SEQUENCE [LARGE SCALE GENOMIC DNA]</scope>
    <source>
        <strain evidence="6 7">IMCC3317</strain>
    </source>
</reference>
<dbReference type="EMBL" id="CP019288">
    <property type="protein sequence ID" value="QHI35994.1"/>
    <property type="molecule type" value="Genomic_DNA"/>
</dbReference>
<evidence type="ECO:0000256" key="3">
    <source>
        <dbReference type="ARBA" id="ARBA00022737"/>
    </source>
</evidence>
<dbReference type="PANTHER" id="PTHR47566">
    <property type="match status" value="1"/>
</dbReference>
<dbReference type="PANTHER" id="PTHR47566:SF1">
    <property type="entry name" value="PROTEIN NUD1"/>
    <property type="match status" value="1"/>
</dbReference>
<dbReference type="NCBIfam" id="TIGR04183">
    <property type="entry name" value="Por_Secre_tail"/>
    <property type="match status" value="1"/>
</dbReference>
<dbReference type="Gene3D" id="3.80.10.10">
    <property type="entry name" value="Ribonuclease Inhibitor"/>
    <property type="match status" value="2"/>
</dbReference>
<dbReference type="AlphaFoldDB" id="A0A7L4ZJ90"/>
<protein>
    <submittedName>
        <fullName evidence="6">Internalin-J</fullName>
    </submittedName>
</protein>
<organism evidence="6 7">
    <name type="scientific">Kordia antarctica</name>
    <dbReference type="NCBI Taxonomy" id="1218801"/>
    <lineage>
        <taxon>Bacteria</taxon>
        <taxon>Pseudomonadati</taxon>
        <taxon>Bacteroidota</taxon>
        <taxon>Flavobacteriia</taxon>
        <taxon>Flavobacteriales</taxon>
        <taxon>Flavobacteriaceae</taxon>
        <taxon>Kordia</taxon>
    </lineage>
</organism>
<evidence type="ECO:0000259" key="5">
    <source>
        <dbReference type="Pfam" id="PF24595"/>
    </source>
</evidence>
<dbReference type="InterPro" id="IPR052574">
    <property type="entry name" value="CDIRP"/>
</dbReference>
<dbReference type="InterPro" id="IPR055353">
    <property type="entry name" value="DUF7619"/>
</dbReference>
<dbReference type="GO" id="GO:0035591">
    <property type="term" value="F:signaling adaptor activity"/>
    <property type="evidence" value="ECO:0007669"/>
    <property type="project" value="TreeGrafter"/>
</dbReference>
<dbReference type="RefSeq" id="WP_160128731.1">
    <property type="nucleotide sequence ID" value="NZ_CP019288.1"/>
</dbReference>
<dbReference type="Pfam" id="PF18962">
    <property type="entry name" value="Por_Secre_tail"/>
    <property type="match status" value="1"/>
</dbReference>
<dbReference type="Proteomes" id="UP000464657">
    <property type="component" value="Chromosome"/>
</dbReference>
<dbReference type="InterPro" id="IPR032675">
    <property type="entry name" value="LRR_dom_sf"/>
</dbReference>
<keyword evidence="3" id="KW-0677">Repeat</keyword>
<evidence type="ECO:0000313" key="6">
    <source>
        <dbReference type="EMBL" id="QHI35994.1"/>
    </source>
</evidence>